<evidence type="ECO:0000259" key="3">
    <source>
        <dbReference type="PROSITE" id="PS51762"/>
    </source>
</evidence>
<dbReference type="GO" id="GO:0009251">
    <property type="term" value="P:glucan catabolic process"/>
    <property type="evidence" value="ECO:0007669"/>
    <property type="project" value="TreeGrafter"/>
</dbReference>
<evidence type="ECO:0000256" key="2">
    <source>
        <dbReference type="SAM" id="SignalP"/>
    </source>
</evidence>
<dbReference type="InterPro" id="IPR013320">
    <property type="entry name" value="ConA-like_dom_sf"/>
</dbReference>
<feature type="region of interest" description="Disordered" evidence="1">
    <location>
        <begin position="985"/>
        <end position="1004"/>
    </location>
</feature>
<feature type="compositionally biased region" description="Polar residues" evidence="1">
    <location>
        <begin position="1130"/>
        <end position="1139"/>
    </location>
</feature>
<dbReference type="EMBL" id="JAGMWT010000008">
    <property type="protein sequence ID" value="KAH7123777.1"/>
    <property type="molecule type" value="Genomic_DNA"/>
</dbReference>
<dbReference type="PANTHER" id="PTHR10963:SF24">
    <property type="entry name" value="GLYCOSIDASE C21B10.07-RELATED"/>
    <property type="match status" value="1"/>
</dbReference>
<dbReference type="PROSITE" id="PS51762">
    <property type="entry name" value="GH16_2"/>
    <property type="match status" value="1"/>
</dbReference>
<feature type="region of interest" description="Disordered" evidence="1">
    <location>
        <begin position="628"/>
        <end position="647"/>
    </location>
</feature>
<feature type="domain" description="GH16" evidence="3">
    <location>
        <begin position="19"/>
        <end position="290"/>
    </location>
</feature>
<feature type="chain" id="PRO_5040172846" description="GH16 domain-containing protein" evidence="2">
    <location>
        <begin position="20"/>
        <end position="1336"/>
    </location>
</feature>
<dbReference type="SUPFAM" id="SSF49899">
    <property type="entry name" value="Concanavalin A-like lectins/glucanases"/>
    <property type="match status" value="1"/>
</dbReference>
<feature type="compositionally biased region" description="Basic residues" evidence="1">
    <location>
        <begin position="892"/>
        <end position="907"/>
    </location>
</feature>
<dbReference type="PANTHER" id="PTHR10963">
    <property type="entry name" value="GLYCOSYL HYDROLASE-RELATED"/>
    <property type="match status" value="1"/>
</dbReference>
<dbReference type="InterPro" id="IPR050546">
    <property type="entry name" value="Glycosyl_Hydrlase_16"/>
</dbReference>
<dbReference type="Proteomes" id="UP000700596">
    <property type="component" value="Unassembled WGS sequence"/>
</dbReference>
<dbReference type="InterPro" id="IPR000757">
    <property type="entry name" value="Beta-glucanase-like"/>
</dbReference>
<name>A0A9P9DRM2_9PLEO</name>
<reference evidence="4" key="1">
    <citation type="journal article" date="2021" name="Nat. Commun.">
        <title>Genetic determinants of endophytism in the Arabidopsis root mycobiome.</title>
        <authorList>
            <person name="Mesny F."/>
            <person name="Miyauchi S."/>
            <person name="Thiergart T."/>
            <person name="Pickel B."/>
            <person name="Atanasova L."/>
            <person name="Karlsson M."/>
            <person name="Huettel B."/>
            <person name="Barry K.W."/>
            <person name="Haridas S."/>
            <person name="Chen C."/>
            <person name="Bauer D."/>
            <person name="Andreopoulos W."/>
            <person name="Pangilinan J."/>
            <person name="LaButti K."/>
            <person name="Riley R."/>
            <person name="Lipzen A."/>
            <person name="Clum A."/>
            <person name="Drula E."/>
            <person name="Henrissat B."/>
            <person name="Kohler A."/>
            <person name="Grigoriev I.V."/>
            <person name="Martin F.M."/>
            <person name="Hacquard S."/>
        </authorList>
    </citation>
    <scope>NUCLEOTIDE SEQUENCE</scope>
    <source>
        <strain evidence="4">MPI-CAGE-CH-0243</strain>
    </source>
</reference>
<feature type="region of interest" description="Disordered" evidence="1">
    <location>
        <begin position="865"/>
        <end position="908"/>
    </location>
</feature>
<dbReference type="OrthoDB" id="192832at2759"/>
<feature type="region of interest" description="Disordered" evidence="1">
    <location>
        <begin position="1024"/>
        <end position="1043"/>
    </location>
</feature>
<comment type="caution">
    <text evidence="4">The sequence shown here is derived from an EMBL/GenBank/DDBJ whole genome shotgun (WGS) entry which is preliminary data.</text>
</comment>
<keyword evidence="2" id="KW-0732">Signal</keyword>
<evidence type="ECO:0000256" key="1">
    <source>
        <dbReference type="SAM" id="MobiDB-lite"/>
    </source>
</evidence>
<feature type="compositionally biased region" description="Acidic residues" evidence="1">
    <location>
        <begin position="994"/>
        <end position="1004"/>
    </location>
</feature>
<feature type="region of interest" description="Disordered" evidence="1">
    <location>
        <begin position="1055"/>
        <end position="1146"/>
    </location>
</feature>
<gene>
    <name evidence="4" type="ORF">B0J11DRAFT_321175</name>
</gene>
<keyword evidence="5" id="KW-1185">Reference proteome</keyword>
<dbReference type="GO" id="GO:0004553">
    <property type="term" value="F:hydrolase activity, hydrolyzing O-glycosyl compounds"/>
    <property type="evidence" value="ECO:0007669"/>
    <property type="project" value="InterPro"/>
</dbReference>
<feature type="compositionally biased region" description="Basic and acidic residues" evidence="1">
    <location>
        <begin position="635"/>
        <end position="647"/>
    </location>
</feature>
<protein>
    <recommendedName>
        <fullName evidence="3">GH16 domain-containing protein</fullName>
    </recommendedName>
</protein>
<evidence type="ECO:0000313" key="5">
    <source>
        <dbReference type="Proteomes" id="UP000700596"/>
    </source>
</evidence>
<organism evidence="4 5">
    <name type="scientific">Dendryphion nanum</name>
    <dbReference type="NCBI Taxonomy" id="256645"/>
    <lineage>
        <taxon>Eukaryota</taxon>
        <taxon>Fungi</taxon>
        <taxon>Dikarya</taxon>
        <taxon>Ascomycota</taxon>
        <taxon>Pezizomycotina</taxon>
        <taxon>Dothideomycetes</taxon>
        <taxon>Pleosporomycetidae</taxon>
        <taxon>Pleosporales</taxon>
        <taxon>Torulaceae</taxon>
        <taxon>Dendryphion</taxon>
    </lineage>
</organism>
<feature type="compositionally biased region" description="Low complexity" evidence="1">
    <location>
        <begin position="1086"/>
        <end position="1097"/>
    </location>
</feature>
<sequence length="1336" mass="146523">MIRLTVCSFSLALVTRVMAQQYGLVRTYTPHNFFEEFRFFTAADPTGGFVQYVPYEIAAATGLIGNSSNGVYLGVDKTNVYPSEGPGRRSVRLESKSTFSEGLFVADLSHIPIGCGVWPGFWTVGLGDWPADGEIDIVENINDAEENNAALHAAGECIVEASAAQSGSWKSIDCNIVHDDNQGCGARFNEPNTYGAGFNKHGGGVYAMEWTRSFVKIWFFPPNNIPQSLNTTGSFDPLYSHPDPVTFGPPSVHFEGPCSSSFGDKFFNHTIIFDTTFCGGWAGGNFGDGESSCPILEGKSPQESCVNFVGNNPESFKDAYWGINSLRVWQKIATLYDTNQTAASVKSTSVAALATADTIVVPLVPIQDSVPIGVKVSPLSGGELTLQNQTPKPFPILDPGIGSGTTPPTFLPVPDYPIQVNGDSKEDSVSDHSILDPGIGDGTFPPTSQSVSISSPPSAWNTEGKIPDDGFLSSPDLSDVIPSALNELPVIASLWSGLQNDAQAKLLALASQLVVGGSVQPASAEIPDQVFPIAAKEQTDIVPASETVIPVTSIEQSVPLNLPEQPLVVGGIAGLAPIDIVDELPIIEDITPLAPEDTSQAISSIVEFLDDSTKSYLLTLLSPVAKTSTGTSRHQTHDRDGEIKDTGSHLYGSQQYPKFCNYPNDSPSIGSVTWVLEFIRNYYIFNQIFEASTLKEQIELGSIIMSLVDTPVSFYDEKSPCEGISSIGSPTWIADFVSDYRLLVETLVGINGEERDQIYALVEAYIGQKGTNERWSLIDMPLEGGELWESYTEEALSELIKEGSRPLPLDPIPTHIARLVVSNDDHSNGVSELNEILDLVFGFPEGYTPDRHRHKRDGIQSLTAYDPQSETESEEESVNEHNHDTQGGPSWRYKHKHRPHHHYKRPPVSKGPTWEEVYASLDPQSRQYADNFLALYNKFGQKPAMSPVLEPYVEYIEGWQDNYHLLDETIQGELLQWIIQLKRQQHPEPRNIDEPEEEIEVHEADTTEELAEDLEEELDADLLENKEEEEELPSTPKTNKLRPEGLDALLPIELQPFPTRKPPKPLLAPLTSSTKSKPKSNPEYFESLSTSSTNSLEGTFDDPATAETTDDFAYAASSPGFPWSKGPNKSKLSPWSKTPENAGKKIEQQYNDLALWDSLPKDAKEGILDTLAEGPDVQDGIEERRRRRAERLERGVRARREKEKRQIEQGFVDWDEGLGDAWAEEVLAKGKPDVGGTREEMEFSSIKAAAEFESRYGSIIGGLSALVVQLQKVIDAHFDASDADAEARPQYEGDVQDSDASLYGEFLEAFTPEVQDMEVNGPASGEMVRGGLDSDE</sequence>
<feature type="region of interest" description="Disordered" evidence="1">
    <location>
        <begin position="1314"/>
        <end position="1336"/>
    </location>
</feature>
<dbReference type="Gene3D" id="2.60.120.200">
    <property type="match status" value="1"/>
</dbReference>
<accession>A0A9P9DRM2</accession>
<feature type="signal peptide" evidence="2">
    <location>
        <begin position="1"/>
        <end position="19"/>
    </location>
</feature>
<dbReference type="Pfam" id="PF26113">
    <property type="entry name" value="GH16_XgeA"/>
    <property type="match status" value="1"/>
</dbReference>
<proteinExistence type="predicted"/>
<evidence type="ECO:0000313" key="4">
    <source>
        <dbReference type="EMBL" id="KAH7123777.1"/>
    </source>
</evidence>
<dbReference type="CDD" id="cd02181">
    <property type="entry name" value="GH16_fungal_Lam16A_glucanase"/>
    <property type="match status" value="1"/>
</dbReference>